<evidence type="ECO:0000256" key="1">
    <source>
        <dbReference type="ARBA" id="ARBA00008754"/>
    </source>
</evidence>
<protein>
    <recommendedName>
        <fullName evidence="5">Ribose-5-phosphate isomerase</fullName>
    </recommendedName>
</protein>
<name>A0A1F7HJD9_9BACT</name>
<dbReference type="PANTHER" id="PTHR30345:SF0">
    <property type="entry name" value="DNA DAMAGE-REPAIR_TOLERATION PROTEIN DRT102"/>
    <property type="match status" value="1"/>
</dbReference>
<gene>
    <name evidence="3" type="ORF">A3D08_02295</name>
</gene>
<organism evidence="3 4">
    <name type="scientific">Candidatus Roizmanbacteria bacterium RIFCSPHIGHO2_02_FULL_43_11</name>
    <dbReference type="NCBI Taxonomy" id="1802043"/>
    <lineage>
        <taxon>Bacteria</taxon>
        <taxon>Candidatus Roizmaniibacteriota</taxon>
    </lineage>
</organism>
<evidence type="ECO:0000256" key="2">
    <source>
        <dbReference type="SAM" id="MobiDB-lite"/>
    </source>
</evidence>
<evidence type="ECO:0000313" key="4">
    <source>
        <dbReference type="Proteomes" id="UP000178098"/>
    </source>
</evidence>
<proteinExistence type="inferred from homology"/>
<dbReference type="GO" id="GO:0005975">
    <property type="term" value="P:carbohydrate metabolic process"/>
    <property type="evidence" value="ECO:0007669"/>
    <property type="project" value="InterPro"/>
</dbReference>
<dbReference type="Proteomes" id="UP000178098">
    <property type="component" value="Unassembled WGS sequence"/>
</dbReference>
<evidence type="ECO:0008006" key="5">
    <source>
        <dbReference type="Google" id="ProtNLM"/>
    </source>
</evidence>
<sequence>MKIFLGADHRGFDLKEHLLAWLQHQGYETIDCGDMVEDASDDYVDFTARVCEQVLAENRPHLSTQTLVEPQSIQLTAVPKKSEPSHSDSPTVKLQSAQSILKPQKSDLQGSEQEEVQEKAMGIVICGSGIGVTIAANRFRGIRCALCISQAHAEHARTHDHANVLALASEMLSEDDAHSIILRFFTTEPDNNEQYIRRREKLDMIA</sequence>
<dbReference type="Pfam" id="PF02502">
    <property type="entry name" value="LacAB_rpiB"/>
    <property type="match status" value="2"/>
</dbReference>
<comment type="similarity">
    <text evidence="1">Belongs to the LacAB/RpiB family.</text>
</comment>
<dbReference type="Gene3D" id="3.40.1400.10">
    <property type="entry name" value="Sugar-phosphate isomerase, RpiB/LacA/LacB"/>
    <property type="match status" value="1"/>
</dbReference>
<dbReference type="InterPro" id="IPR036569">
    <property type="entry name" value="RpiB_LacA_LacB_sf"/>
</dbReference>
<accession>A0A1F7HJD9</accession>
<comment type="caution">
    <text evidence="3">The sequence shown here is derived from an EMBL/GenBank/DDBJ whole genome shotgun (WGS) entry which is preliminary data.</text>
</comment>
<feature type="region of interest" description="Disordered" evidence="2">
    <location>
        <begin position="78"/>
        <end position="114"/>
    </location>
</feature>
<reference evidence="3 4" key="1">
    <citation type="journal article" date="2016" name="Nat. Commun.">
        <title>Thousands of microbial genomes shed light on interconnected biogeochemical processes in an aquifer system.</title>
        <authorList>
            <person name="Anantharaman K."/>
            <person name="Brown C.T."/>
            <person name="Hug L.A."/>
            <person name="Sharon I."/>
            <person name="Castelle C.J."/>
            <person name="Probst A.J."/>
            <person name="Thomas B.C."/>
            <person name="Singh A."/>
            <person name="Wilkins M.J."/>
            <person name="Karaoz U."/>
            <person name="Brodie E.L."/>
            <person name="Williams K.H."/>
            <person name="Hubbard S.S."/>
            <person name="Banfield J.F."/>
        </authorList>
    </citation>
    <scope>NUCLEOTIDE SEQUENCE [LARGE SCALE GENOMIC DNA]</scope>
</reference>
<dbReference type="AlphaFoldDB" id="A0A1F7HJD9"/>
<dbReference type="GO" id="GO:0016861">
    <property type="term" value="F:intramolecular oxidoreductase activity, interconverting aldoses and ketoses"/>
    <property type="evidence" value="ECO:0007669"/>
    <property type="project" value="UniProtKB-ARBA"/>
</dbReference>
<dbReference type="PANTHER" id="PTHR30345">
    <property type="entry name" value="RIBOSE-5-PHOSPHATE ISOMERASE B"/>
    <property type="match status" value="1"/>
</dbReference>
<dbReference type="InterPro" id="IPR003500">
    <property type="entry name" value="RpiB_LacA_LacB"/>
</dbReference>
<dbReference type="SUPFAM" id="SSF89623">
    <property type="entry name" value="Ribose/Galactose isomerase RpiB/AlsB"/>
    <property type="match status" value="2"/>
</dbReference>
<feature type="compositionally biased region" description="Polar residues" evidence="2">
    <location>
        <begin position="87"/>
        <end position="111"/>
    </location>
</feature>
<evidence type="ECO:0000313" key="3">
    <source>
        <dbReference type="EMBL" id="OGK31357.1"/>
    </source>
</evidence>
<dbReference type="EMBL" id="MFZT01000018">
    <property type="protein sequence ID" value="OGK31357.1"/>
    <property type="molecule type" value="Genomic_DNA"/>
</dbReference>